<accession>A0A6J4GA43</accession>
<organism evidence="1 2">
    <name type="scientific">Flavobacterium bizetiae</name>
    <dbReference type="NCBI Taxonomy" id="2704140"/>
    <lineage>
        <taxon>Bacteria</taxon>
        <taxon>Pseudomonadati</taxon>
        <taxon>Bacteroidota</taxon>
        <taxon>Flavobacteriia</taxon>
        <taxon>Flavobacteriales</taxon>
        <taxon>Flavobacteriaceae</taxon>
        <taxon>Flavobacterium</taxon>
    </lineage>
</organism>
<keyword evidence="2" id="KW-1185">Reference proteome</keyword>
<dbReference type="AlphaFoldDB" id="A0A6J4GA43"/>
<reference evidence="1 2" key="1">
    <citation type="submission" date="2020-02" db="EMBL/GenBank/DDBJ databases">
        <authorList>
            <person name="Criscuolo A."/>
        </authorList>
    </citation>
    <scope>NUCLEOTIDE SEQUENCE [LARGE SCALE GENOMIC DNA]</scope>
    <source>
        <strain evidence="1">CIP105534</strain>
    </source>
</reference>
<evidence type="ECO:0000313" key="1">
    <source>
        <dbReference type="EMBL" id="CAA9196043.1"/>
    </source>
</evidence>
<dbReference type="EMBL" id="CADCSU010000052">
    <property type="protein sequence ID" value="CAA9196043.1"/>
    <property type="molecule type" value="Genomic_DNA"/>
</dbReference>
<sequence>MIKQLKKGERSEMVKDFSRDLFLDNLHKKYSIK</sequence>
<gene>
    <name evidence="1" type="ORF">FLA105534_00936</name>
</gene>
<evidence type="ECO:0000313" key="2">
    <source>
        <dbReference type="Proteomes" id="UP000479938"/>
    </source>
</evidence>
<dbReference type="Proteomes" id="UP000479938">
    <property type="component" value="Unassembled WGS sequence"/>
</dbReference>
<proteinExistence type="predicted"/>
<name>A0A6J4GA43_9FLAO</name>
<protein>
    <submittedName>
        <fullName evidence="1">Uncharacterized protein</fullName>
    </submittedName>
</protein>